<keyword evidence="2" id="KW-1185">Reference proteome</keyword>
<dbReference type="EMBL" id="JAFDVH010000003">
    <property type="protein sequence ID" value="KAG7484561.1"/>
    <property type="molecule type" value="Genomic_DNA"/>
</dbReference>
<organism evidence="1 2">
    <name type="scientific">Megalops atlanticus</name>
    <name type="common">Tarpon</name>
    <name type="synonym">Clupea gigantea</name>
    <dbReference type="NCBI Taxonomy" id="7932"/>
    <lineage>
        <taxon>Eukaryota</taxon>
        <taxon>Metazoa</taxon>
        <taxon>Chordata</taxon>
        <taxon>Craniata</taxon>
        <taxon>Vertebrata</taxon>
        <taxon>Euteleostomi</taxon>
        <taxon>Actinopterygii</taxon>
        <taxon>Neopterygii</taxon>
        <taxon>Teleostei</taxon>
        <taxon>Elopiformes</taxon>
        <taxon>Megalopidae</taxon>
        <taxon>Megalops</taxon>
    </lineage>
</organism>
<dbReference type="AlphaFoldDB" id="A0A9D3QFY9"/>
<accession>A0A9D3QFY9</accession>
<name>A0A9D3QFY9_MEGAT</name>
<reference evidence="1" key="1">
    <citation type="submission" date="2021-01" db="EMBL/GenBank/DDBJ databases">
        <authorList>
            <person name="Zahm M."/>
            <person name="Roques C."/>
            <person name="Cabau C."/>
            <person name="Klopp C."/>
            <person name="Donnadieu C."/>
            <person name="Jouanno E."/>
            <person name="Lampietro C."/>
            <person name="Louis A."/>
            <person name="Herpin A."/>
            <person name="Echchiki A."/>
            <person name="Berthelot C."/>
            <person name="Parey E."/>
            <person name="Roest-Crollius H."/>
            <person name="Braasch I."/>
            <person name="Postlethwait J."/>
            <person name="Bobe J."/>
            <person name="Montfort J."/>
            <person name="Bouchez O."/>
            <person name="Begum T."/>
            <person name="Mejri S."/>
            <person name="Adams A."/>
            <person name="Chen W.-J."/>
            <person name="Guiguen Y."/>
        </authorList>
    </citation>
    <scope>NUCLEOTIDE SEQUENCE</scope>
    <source>
        <strain evidence="1">YG-15Mar2019-1</strain>
        <tissue evidence="1">Brain</tissue>
    </source>
</reference>
<comment type="caution">
    <text evidence="1">The sequence shown here is derived from an EMBL/GenBank/DDBJ whole genome shotgun (WGS) entry which is preliminary data.</text>
</comment>
<evidence type="ECO:0000313" key="1">
    <source>
        <dbReference type="EMBL" id="KAG7484561.1"/>
    </source>
</evidence>
<evidence type="ECO:0000313" key="2">
    <source>
        <dbReference type="Proteomes" id="UP001046870"/>
    </source>
</evidence>
<sequence length="78" mass="8276">MRSLARPPGDIRAARDFGAQLEEALVHTDTELVACAPLVLSQCSVSRVCCSRICTVNSPRSGNLPASSTSTVQLQSFV</sequence>
<proteinExistence type="predicted"/>
<gene>
    <name evidence="1" type="ORF">MATL_G00050740</name>
</gene>
<dbReference type="Proteomes" id="UP001046870">
    <property type="component" value="Chromosome 3"/>
</dbReference>
<protein>
    <submittedName>
        <fullName evidence="1">Uncharacterized protein</fullName>
    </submittedName>
</protein>